<evidence type="ECO:0000259" key="9">
    <source>
        <dbReference type="PROSITE" id="PS51294"/>
    </source>
</evidence>
<organism evidence="10 11">
    <name type="scientific">Canna indica</name>
    <name type="common">Indian-shot</name>
    <dbReference type="NCBI Taxonomy" id="4628"/>
    <lineage>
        <taxon>Eukaryota</taxon>
        <taxon>Viridiplantae</taxon>
        <taxon>Streptophyta</taxon>
        <taxon>Embryophyta</taxon>
        <taxon>Tracheophyta</taxon>
        <taxon>Spermatophyta</taxon>
        <taxon>Magnoliopsida</taxon>
        <taxon>Liliopsida</taxon>
        <taxon>Zingiberales</taxon>
        <taxon>Cannaceae</taxon>
        <taxon>Canna</taxon>
    </lineage>
</organism>
<dbReference type="SMART" id="SM00717">
    <property type="entry name" value="SANT"/>
    <property type="match status" value="1"/>
</dbReference>
<feature type="region of interest" description="Disordered" evidence="6">
    <location>
        <begin position="281"/>
        <end position="312"/>
    </location>
</feature>
<dbReference type="PANTHER" id="PTHR12802:SF177">
    <property type="entry name" value="PROTEIN CCA1"/>
    <property type="match status" value="1"/>
</dbReference>
<dbReference type="PROSITE" id="PS51293">
    <property type="entry name" value="SANT"/>
    <property type="match status" value="1"/>
</dbReference>
<comment type="subcellular location">
    <subcellularLocation>
        <location evidence="1">Nucleus</location>
    </subcellularLocation>
</comment>
<evidence type="ECO:0000256" key="3">
    <source>
        <dbReference type="ARBA" id="ARBA00023125"/>
    </source>
</evidence>
<dbReference type="GO" id="GO:0005634">
    <property type="term" value="C:nucleus"/>
    <property type="evidence" value="ECO:0007669"/>
    <property type="project" value="UniProtKB-SubCell"/>
</dbReference>
<evidence type="ECO:0000256" key="2">
    <source>
        <dbReference type="ARBA" id="ARBA00023015"/>
    </source>
</evidence>
<feature type="compositionally biased region" description="Polar residues" evidence="6">
    <location>
        <begin position="104"/>
        <end position="113"/>
    </location>
</feature>
<dbReference type="AlphaFoldDB" id="A0AAQ3QRT6"/>
<dbReference type="Pfam" id="PF00249">
    <property type="entry name" value="Myb_DNA-binding"/>
    <property type="match status" value="1"/>
</dbReference>
<dbReference type="Proteomes" id="UP001327560">
    <property type="component" value="Chromosome 8"/>
</dbReference>
<evidence type="ECO:0000256" key="5">
    <source>
        <dbReference type="ARBA" id="ARBA00023242"/>
    </source>
</evidence>
<dbReference type="GO" id="GO:0003677">
    <property type="term" value="F:DNA binding"/>
    <property type="evidence" value="ECO:0007669"/>
    <property type="project" value="UniProtKB-KW"/>
</dbReference>
<name>A0AAQ3QRT6_9LILI</name>
<dbReference type="PROSITE" id="PS50090">
    <property type="entry name" value="MYB_LIKE"/>
    <property type="match status" value="1"/>
</dbReference>
<dbReference type="PANTHER" id="PTHR12802">
    <property type="entry name" value="SWI/SNF COMPLEX-RELATED"/>
    <property type="match status" value="1"/>
</dbReference>
<feature type="region of interest" description="Disordered" evidence="6">
    <location>
        <begin position="78"/>
        <end position="132"/>
    </location>
</feature>
<sequence>MEGNSSGEELTALKTRKPYTITKQRERWTEEEHNLFVEALKLYGRAWQRIEEHIGTKTATQIRSHAQKFFTKLEKEALEKGIPPGQTHDIDIPPPRPKRKPISSYPQKSSTGILASPHEINGKPSKSMSNLSTKKVMDARSNSPGEKFMATQNVSSKEISEDASCLEVVNVFQDALSASISSVNKSSSNHSTKEKIVEKIETDKSLAPHELVQGLDKNGKSFIEQETEGSKVIFTKPIMDLTLESGGKTSKLQGLKFLTSMDNAKGNQTHPMDIVSRNDEKGIQTGESDGHNPSPVTSQVGEHPNGDPSMNPLISDVPVHNVFPLGPMHHLLPSFIPSTYFHCNQDAYRSFLNISSTFSSLFVSTFLQNPAVHAAASLAGSFLPSTGVETSLHSAPEIQAGQISERHMNSIPSLEAIAAATVAAASEWWSAQGLFPWFIPLAGFPFVPPDTSAVPYAGIAQVPVHGSTVENQPREIQQVDENQSEFLEAQHHSSKLLTLSSSYSDHSGRTDHSNDPTGTRSSKIKPLAASGFHLDTNMSKKKRDGSSCGSNTTFSSEMGTDTIEKKHEKVNAEGKEAYFSSLPVCETNHHRLKSSGNMNESWKEVSEKGRVAFQALFKREVLPQSFCPPLTEGAATTAKEGEFSHSPVDLNKKVSSSTNLNRLHHDAKVNTCISSNGRIEYANFKVHQTGFKPYKKCSAEADNSAAAEEQTGNKRIRLQGEAST</sequence>
<feature type="domain" description="HTH myb-type" evidence="9">
    <location>
        <begin position="20"/>
        <end position="74"/>
    </location>
</feature>
<evidence type="ECO:0000256" key="6">
    <source>
        <dbReference type="SAM" id="MobiDB-lite"/>
    </source>
</evidence>
<dbReference type="EMBL" id="CP136897">
    <property type="protein sequence ID" value="WOL18270.1"/>
    <property type="molecule type" value="Genomic_DNA"/>
</dbReference>
<evidence type="ECO:0000313" key="10">
    <source>
        <dbReference type="EMBL" id="WOL18270.1"/>
    </source>
</evidence>
<accession>A0AAQ3QRT6</accession>
<evidence type="ECO:0000313" key="11">
    <source>
        <dbReference type="Proteomes" id="UP001327560"/>
    </source>
</evidence>
<evidence type="ECO:0000259" key="7">
    <source>
        <dbReference type="PROSITE" id="PS50090"/>
    </source>
</evidence>
<feature type="compositionally biased region" description="Polar residues" evidence="6">
    <location>
        <begin position="547"/>
        <end position="559"/>
    </location>
</feature>
<dbReference type="InterPro" id="IPR009057">
    <property type="entry name" value="Homeodomain-like_sf"/>
</dbReference>
<dbReference type="NCBIfam" id="TIGR01557">
    <property type="entry name" value="myb_SHAQKYF"/>
    <property type="match status" value="1"/>
</dbReference>
<keyword evidence="4" id="KW-0804">Transcription</keyword>
<gene>
    <name evidence="10" type="ORF">Cni_G27063</name>
</gene>
<feature type="region of interest" description="Disordered" evidence="6">
    <location>
        <begin position="702"/>
        <end position="724"/>
    </location>
</feature>
<dbReference type="InterPro" id="IPR017884">
    <property type="entry name" value="SANT_dom"/>
</dbReference>
<dbReference type="InterPro" id="IPR006447">
    <property type="entry name" value="Myb_dom_plants"/>
</dbReference>
<keyword evidence="2" id="KW-0805">Transcription regulation</keyword>
<keyword evidence="11" id="KW-1185">Reference proteome</keyword>
<feature type="domain" description="Myb-like" evidence="7">
    <location>
        <begin position="20"/>
        <end position="70"/>
    </location>
</feature>
<evidence type="ECO:0000256" key="4">
    <source>
        <dbReference type="ARBA" id="ARBA00023163"/>
    </source>
</evidence>
<dbReference type="InterPro" id="IPR017930">
    <property type="entry name" value="Myb_dom"/>
</dbReference>
<dbReference type="CDD" id="cd00167">
    <property type="entry name" value="SANT"/>
    <property type="match status" value="1"/>
</dbReference>
<reference evidence="10 11" key="1">
    <citation type="submission" date="2023-10" db="EMBL/GenBank/DDBJ databases">
        <title>Chromosome-scale genome assembly provides insights into flower coloration mechanisms of Canna indica.</title>
        <authorList>
            <person name="Li C."/>
        </authorList>
    </citation>
    <scope>NUCLEOTIDE SEQUENCE [LARGE SCALE GENOMIC DNA]</scope>
    <source>
        <tissue evidence="10">Flower</tissue>
    </source>
</reference>
<protein>
    <submittedName>
        <fullName evidence="10">Protein LHY</fullName>
    </submittedName>
</protein>
<dbReference type="InterPro" id="IPR001005">
    <property type="entry name" value="SANT/Myb"/>
</dbReference>
<proteinExistence type="predicted"/>
<dbReference type="PROSITE" id="PS51294">
    <property type="entry name" value="HTH_MYB"/>
    <property type="match status" value="1"/>
</dbReference>
<dbReference type="FunFam" id="1.10.10.60:FF:000023">
    <property type="entry name" value="protein REVEILLE 6 isoform X1"/>
    <property type="match status" value="1"/>
</dbReference>
<keyword evidence="3" id="KW-0238">DNA-binding</keyword>
<feature type="region of interest" description="Disordered" evidence="6">
    <location>
        <begin position="501"/>
        <end position="563"/>
    </location>
</feature>
<evidence type="ECO:0000259" key="8">
    <source>
        <dbReference type="PROSITE" id="PS51293"/>
    </source>
</evidence>
<keyword evidence="5" id="KW-0539">Nucleus</keyword>
<evidence type="ECO:0000256" key="1">
    <source>
        <dbReference type="ARBA" id="ARBA00004123"/>
    </source>
</evidence>
<dbReference type="GO" id="GO:0010468">
    <property type="term" value="P:regulation of gene expression"/>
    <property type="evidence" value="ECO:0007669"/>
    <property type="project" value="UniProtKB-ARBA"/>
</dbReference>
<feature type="domain" description="SANT" evidence="8">
    <location>
        <begin position="23"/>
        <end position="74"/>
    </location>
</feature>
<dbReference type="SUPFAM" id="SSF46689">
    <property type="entry name" value="Homeodomain-like"/>
    <property type="match status" value="1"/>
</dbReference>
<dbReference type="Gene3D" id="1.10.10.60">
    <property type="entry name" value="Homeodomain-like"/>
    <property type="match status" value="1"/>
</dbReference>